<keyword evidence="1" id="KW-1133">Transmembrane helix</keyword>
<name>G4R9W8_PELHB</name>
<dbReference type="HOGENOM" id="CLU_1123944_0_0_5"/>
<accession>G4R9W8</accession>
<evidence type="ECO:0000313" key="2">
    <source>
        <dbReference type="EMBL" id="AEQ52495.1"/>
    </source>
</evidence>
<keyword evidence="1" id="KW-0472">Membrane</keyword>
<protein>
    <submittedName>
        <fullName evidence="2">Uncharacterized protein</fullName>
    </submittedName>
</protein>
<proteinExistence type="predicted"/>
<gene>
    <name evidence="2" type="ordered locus">KKY_2487</name>
</gene>
<dbReference type="KEGG" id="phl:KKY_2487"/>
<feature type="transmembrane region" description="Helical" evidence="1">
    <location>
        <begin position="145"/>
        <end position="167"/>
    </location>
</feature>
<keyword evidence="1" id="KW-0812">Transmembrane</keyword>
<feature type="transmembrane region" description="Helical" evidence="1">
    <location>
        <begin position="214"/>
        <end position="235"/>
    </location>
</feature>
<evidence type="ECO:0000256" key="1">
    <source>
        <dbReference type="SAM" id="Phobius"/>
    </source>
</evidence>
<dbReference type="STRING" id="1082931.KKY_2487"/>
<feature type="transmembrane region" description="Helical" evidence="1">
    <location>
        <begin position="94"/>
        <end position="115"/>
    </location>
</feature>
<dbReference type="AlphaFoldDB" id="G4R9W8"/>
<reference evidence="2 3" key="1">
    <citation type="journal article" date="2012" name="J. Bacteriol.">
        <title>Complete genome sequence of Pelagibacterium halotolerans B2T.</title>
        <authorList>
            <person name="Huo Y.Y."/>
            <person name="Cheng H."/>
            <person name="Han X.F."/>
            <person name="Jiang X.W."/>
            <person name="Sun C."/>
            <person name="Zhang X.Q."/>
            <person name="Zhu X.F."/>
            <person name="Liu Y.F."/>
            <person name="Li P.F."/>
            <person name="Ni P.X."/>
            <person name="Wu M."/>
        </authorList>
    </citation>
    <scope>NUCLEOTIDE SEQUENCE [LARGE SCALE GENOMIC DNA]</scope>
    <source>
        <strain evidence="3">DSM 22347 / JCM 15775 / CGMCC 1.7692 / B2</strain>
    </source>
</reference>
<feature type="transmembrane region" description="Helical" evidence="1">
    <location>
        <begin position="174"/>
        <end position="194"/>
    </location>
</feature>
<keyword evidence="3" id="KW-1185">Reference proteome</keyword>
<evidence type="ECO:0000313" key="3">
    <source>
        <dbReference type="Proteomes" id="UP000008850"/>
    </source>
</evidence>
<feature type="transmembrane region" description="Helical" evidence="1">
    <location>
        <begin position="63"/>
        <end position="82"/>
    </location>
</feature>
<sequence length="245" mass="26605">MTSASLPRSEPLIPRRLLSDQAIFALMVWAGFSLFIFALTFAVSLVRDIEVSGWNLAGQPARWFGFAIGIYVGYSLFPLYVTHGGTRKGFSAQALSFALAYGGLLGLLFTLTFPIEAGYYALMGWPQALHGTELYAQALDLPVVLVQWVLIMVLWVLGGIFMGATWYRGPIEGTLAIIFGIVLVGLSGMAIGTGDGPFEWAYRQVLGSDRPGPFEAIVLHLAAIAVLGLFTWAAFRNAPIHNKSE</sequence>
<dbReference type="EMBL" id="CP003075">
    <property type="protein sequence ID" value="AEQ52495.1"/>
    <property type="molecule type" value="Genomic_DNA"/>
</dbReference>
<dbReference type="Proteomes" id="UP000008850">
    <property type="component" value="Chromosome"/>
</dbReference>
<feature type="transmembrane region" description="Helical" evidence="1">
    <location>
        <begin position="21"/>
        <end position="43"/>
    </location>
</feature>
<dbReference type="RefSeq" id="WP_014131644.1">
    <property type="nucleotide sequence ID" value="NC_016078.1"/>
</dbReference>
<organism evidence="2 3">
    <name type="scientific">Pelagibacterium halotolerans (strain DSM 22347 / JCM 15775 / CGMCC 1.7692 / B2)</name>
    <dbReference type="NCBI Taxonomy" id="1082931"/>
    <lineage>
        <taxon>Bacteria</taxon>
        <taxon>Pseudomonadati</taxon>
        <taxon>Pseudomonadota</taxon>
        <taxon>Alphaproteobacteria</taxon>
        <taxon>Hyphomicrobiales</taxon>
        <taxon>Devosiaceae</taxon>
        <taxon>Pelagibacterium</taxon>
    </lineage>
</organism>